<dbReference type="RefSeq" id="WP_092479571.1">
    <property type="nucleotide sequence ID" value="NZ_CP126128.1"/>
</dbReference>
<sequence>MAKTLELKFGTSINKTKTISVKDPLLDVTSEAAQKAMADIIRLNMFDIEGVNPYATSLSARYVERLVTDIFETE</sequence>
<name>A0A1I5VF90_9LACT</name>
<evidence type="ECO:0000313" key="1">
    <source>
        <dbReference type="EMBL" id="SFQ06139.1"/>
    </source>
</evidence>
<dbReference type="AlphaFoldDB" id="A0A1I5VF90"/>
<dbReference type="InterPro" id="IPR021321">
    <property type="entry name" value="DUF2922"/>
</dbReference>
<protein>
    <recommendedName>
        <fullName evidence="3">DUF2922 domain-containing protein</fullName>
    </recommendedName>
</protein>
<dbReference type="STRING" id="82801.SAMN04488506_0517"/>
<keyword evidence="2" id="KW-1185">Reference proteome</keyword>
<gene>
    <name evidence="1" type="ORF">SAMN04488506_0517</name>
</gene>
<accession>A0A1I5VF90</accession>
<dbReference type="OrthoDB" id="2454247at2"/>
<dbReference type="Proteomes" id="UP000199136">
    <property type="component" value="Unassembled WGS sequence"/>
</dbReference>
<proteinExistence type="predicted"/>
<reference evidence="1 2" key="1">
    <citation type="submission" date="2016-10" db="EMBL/GenBank/DDBJ databases">
        <authorList>
            <person name="de Groot N.N."/>
        </authorList>
    </citation>
    <scope>NUCLEOTIDE SEQUENCE [LARGE SCALE GENOMIC DNA]</scope>
    <source>
        <strain evidence="1 2">DSM 20581</strain>
    </source>
</reference>
<organism evidence="1 2">
    <name type="scientific">Desemzia incerta</name>
    <dbReference type="NCBI Taxonomy" id="82801"/>
    <lineage>
        <taxon>Bacteria</taxon>
        <taxon>Bacillati</taxon>
        <taxon>Bacillota</taxon>
        <taxon>Bacilli</taxon>
        <taxon>Lactobacillales</taxon>
        <taxon>Carnobacteriaceae</taxon>
        <taxon>Desemzia</taxon>
    </lineage>
</organism>
<evidence type="ECO:0008006" key="3">
    <source>
        <dbReference type="Google" id="ProtNLM"/>
    </source>
</evidence>
<dbReference type="EMBL" id="FOXW01000001">
    <property type="protein sequence ID" value="SFQ06139.1"/>
    <property type="molecule type" value="Genomic_DNA"/>
</dbReference>
<dbReference type="Pfam" id="PF11148">
    <property type="entry name" value="DUF2922"/>
    <property type="match status" value="1"/>
</dbReference>
<evidence type="ECO:0000313" key="2">
    <source>
        <dbReference type="Proteomes" id="UP000199136"/>
    </source>
</evidence>